<evidence type="ECO:0000256" key="5">
    <source>
        <dbReference type="ARBA" id="ARBA00023136"/>
    </source>
</evidence>
<dbReference type="InterPro" id="IPR051449">
    <property type="entry name" value="ABC-2_transporter_component"/>
</dbReference>
<protein>
    <submittedName>
        <fullName evidence="7">ABC transporter, permease protein</fullName>
    </submittedName>
</protein>
<keyword evidence="2" id="KW-1003">Cell membrane</keyword>
<feature type="transmembrane region" description="Helical" evidence="6">
    <location>
        <begin position="56"/>
        <end position="74"/>
    </location>
</feature>
<dbReference type="eggNOG" id="COG1277">
    <property type="taxonomic scope" value="Bacteria"/>
</dbReference>
<dbReference type="PANTHER" id="PTHR30294:SF29">
    <property type="entry name" value="MULTIDRUG ABC TRANSPORTER PERMEASE YBHS-RELATED"/>
    <property type="match status" value="1"/>
</dbReference>
<gene>
    <name evidence="7" type="ordered locus">CA2559_08366</name>
</gene>
<evidence type="ECO:0000313" key="7">
    <source>
        <dbReference type="EMBL" id="EAP86032.1"/>
    </source>
</evidence>
<keyword evidence="4 6" id="KW-1133">Transmembrane helix</keyword>
<reference evidence="7 8" key="1">
    <citation type="journal article" date="2010" name="J. Bacteriol.">
        <title>The complete genome sequence of Croceibacter atlanticus HTCC2559T.</title>
        <authorList>
            <person name="Oh H.M."/>
            <person name="Kang I."/>
            <person name="Ferriera S."/>
            <person name="Giovannoni S.J."/>
            <person name="Cho J.C."/>
        </authorList>
    </citation>
    <scope>NUCLEOTIDE SEQUENCE [LARGE SCALE GENOMIC DNA]</scope>
    <source>
        <strain evidence="8">ATCC BAA-628 / HTCC2559 / KCTC 12090</strain>
    </source>
</reference>
<dbReference type="STRING" id="216432.CA2559_08366"/>
<dbReference type="GeneID" id="89454502"/>
<keyword evidence="8" id="KW-1185">Reference proteome</keyword>
<evidence type="ECO:0000313" key="8">
    <source>
        <dbReference type="Proteomes" id="UP000002297"/>
    </source>
</evidence>
<dbReference type="Proteomes" id="UP000002297">
    <property type="component" value="Chromosome"/>
</dbReference>
<keyword evidence="5 6" id="KW-0472">Membrane</keyword>
<dbReference type="KEGG" id="cat:CA2559_08366"/>
<feature type="transmembrane region" description="Helical" evidence="6">
    <location>
        <begin position="12"/>
        <end position="36"/>
    </location>
</feature>
<sequence>MYAILKKDIQTFFSSTIGYLVIAVFLIVNGLFLWVFQGDFNVFNYGFAELSSYFRLAPWVLLFLIPAVTMRSIAEERKQGTLELLLTKPISSMQLILGKYFGALSLIVIAILPTLVYVWTIYALGNPTGNLDLGVILTSYIGMLLLASTFVAIGLFASSVTQNQLVAFIIAVLICFLMFYGFDGISSQLINESSFNLSFFGLQYHYDSLGRGVLDTRDLIYFISITVLFIALTHFNIKRYTN</sequence>
<dbReference type="NCBIfam" id="TIGR03518">
    <property type="entry name" value="ABC_perm_GldF"/>
    <property type="match status" value="1"/>
</dbReference>
<dbReference type="EMBL" id="CP002046">
    <property type="protein sequence ID" value="EAP86032.1"/>
    <property type="molecule type" value="Genomic_DNA"/>
</dbReference>
<comment type="subcellular location">
    <subcellularLocation>
        <location evidence="1">Cell membrane</location>
        <topology evidence="1">Multi-pass membrane protein</topology>
    </subcellularLocation>
</comment>
<name>A3UBN1_CROAH</name>
<feature type="transmembrane region" description="Helical" evidence="6">
    <location>
        <begin position="165"/>
        <end position="182"/>
    </location>
</feature>
<dbReference type="PANTHER" id="PTHR30294">
    <property type="entry name" value="MEMBRANE COMPONENT OF ABC TRANSPORTER YHHJ-RELATED"/>
    <property type="match status" value="1"/>
</dbReference>
<dbReference type="RefSeq" id="WP_013187418.1">
    <property type="nucleotide sequence ID" value="NC_014230.1"/>
</dbReference>
<accession>A3UBN1</accession>
<dbReference type="InterPro" id="IPR019860">
    <property type="entry name" value="Motility-assoc_ABC_perm_GldF"/>
</dbReference>
<evidence type="ECO:0000256" key="1">
    <source>
        <dbReference type="ARBA" id="ARBA00004651"/>
    </source>
</evidence>
<organism evidence="7 8">
    <name type="scientific">Croceibacter atlanticus (strain ATCC BAA-628 / JCM 21780 / CIP 108009 / IAM 15332 / KCTC 12090 / HTCC2559)</name>
    <dbReference type="NCBI Taxonomy" id="216432"/>
    <lineage>
        <taxon>Bacteria</taxon>
        <taxon>Pseudomonadati</taxon>
        <taxon>Bacteroidota</taxon>
        <taxon>Flavobacteriia</taxon>
        <taxon>Flavobacteriales</taxon>
        <taxon>Flavobacteriaceae</taxon>
        <taxon>Croceibacter</taxon>
    </lineage>
</organism>
<dbReference type="HOGENOM" id="CLU_081003_0_1_10"/>
<keyword evidence="3 6" id="KW-0812">Transmembrane</keyword>
<evidence type="ECO:0000256" key="3">
    <source>
        <dbReference type="ARBA" id="ARBA00022692"/>
    </source>
</evidence>
<feature type="transmembrane region" description="Helical" evidence="6">
    <location>
        <begin position="95"/>
        <end position="122"/>
    </location>
</feature>
<feature type="transmembrane region" description="Helical" evidence="6">
    <location>
        <begin position="134"/>
        <end position="158"/>
    </location>
</feature>
<dbReference type="GO" id="GO:0140359">
    <property type="term" value="F:ABC-type transporter activity"/>
    <property type="evidence" value="ECO:0007669"/>
    <property type="project" value="InterPro"/>
</dbReference>
<dbReference type="Pfam" id="PF12679">
    <property type="entry name" value="ABC2_membrane_2"/>
    <property type="match status" value="1"/>
</dbReference>
<proteinExistence type="predicted"/>
<dbReference type="GO" id="GO:0005886">
    <property type="term" value="C:plasma membrane"/>
    <property type="evidence" value="ECO:0007669"/>
    <property type="project" value="UniProtKB-SubCell"/>
</dbReference>
<evidence type="ECO:0000256" key="4">
    <source>
        <dbReference type="ARBA" id="ARBA00022989"/>
    </source>
</evidence>
<dbReference type="AlphaFoldDB" id="A3UBN1"/>
<evidence type="ECO:0000256" key="6">
    <source>
        <dbReference type="SAM" id="Phobius"/>
    </source>
</evidence>
<feature type="transmembrane region" description="Helical" evidence="6">
    <location>
        <begin position="219"/>
        <end position="237"/>
    </location>
</feature>
<evidence type="ECO:0000256" key="2">
    <source>
        <dbReference type="ARBA" id="ARBA00022475"/>
    </source>
</evidence>